<sequence length="241" mass="26889">MADTVFNLDQPIGALIDVAVREFGEVGFETVTIGGRNLEVLQVRQMQKYLDKLVDRTRGGKKISLPLWAKVWPSCLVLGYTLTRFPFAPGCSILEVGAGCAVNGMVMASFGHDVTVTDVEPYALLFSRINALKNGLEDKVTISKADFTRDSLGRCFDYIIGCEVLYEEAVYEPLVDFLDAHLAETPSAEVLMAMDRKRQGRKFFDKADGLFAMMKSEAKYKDNETGEENVINMFRMKRKGA</sequence>
<proteinExistence type="predicted"/>
<reference evidence="1 2" key="1">
    <citation type="submission" date="2015-09" db="EMBL/GenBank/DDBJ databases">
        <title>Genome of Desulfovibrio dechloracetivorans BerOc1, a mercury methylating strain isolated from highly hydrocarbons and metals contaminated coastal sediments.</title>
        <authorList>
            <person name="Goni Urriza M."/>
            <person name="Gassie C."/>
            <person name="Bouchez O."/>
            <person name="Klopp C."/>
            <person name="Ranchou-Peyruse A."/>
            <person name="Remy G."/>
        </authorList>
    </citation>
    <scope>NUCLEOTIDE SEQUENCE [LARGE SCALE GENOMIC DNA]</scope>
    <source>
        <strain evidence="1 2">BerOc1</strain>
    </source>
</reference>
<dbReference type="Gene3D" id="3.40.50.150">
    <property type="entry name" value="Vaccinia Virus protein VP39"/>
    <property type="match status" value="1"/>
</dbReference>
<dbReference type="Proteomes" id="UP000181901">
    <property type="component" value="Unassembled WGS sequence"/>
</dbReference>
<dbReference type="GO" id="GO:0008168">
    <property type="term" value="F:methyltransferase activity"/>
    <property type="evidence" value="ECO:0007669"/>
    <property type="project" value="UniProtKB-KW"/>
</dbReference>
<keyword evidence="2" id="KW-1185">Reference proteome</keyword>
<keyword evidence="1" id="KW-0489">Methyltransferase</keyword>
<evidence type="ECO:0000313" key="1">
    <source>
        <dbReference type="EMBL" id="OIQ51749.1"/>
    </source>
</evidence>
<dbReference type="InterPro" id="IPR029063">
    <property type="entry name" value="SAM-dependent_MTases_sf"/>
</dbReference>
<keyword evidence="1" id="KW-0808">Transferase</keyword>
<name>A0A1J5MZ03_9BACT</name>
<dbReference type="CDD" id="cd02440">
    <property type="entry name" value="AdoMet_MTases"/>
    <property type="match status" value="1"/>
</dbReference>
<dbReference type="Pfam" id="PF10294">
    <property type="entry name" value="Methyltransf_16"/>
    <property type="match status" value="1"/>
</dbReference>
<dbReference type="SUPFAM" id="SSF53335">
    <property type="entry name" value="S-adenosyl-L-methionine-dependent methyltransferases"/>
    <property type="match status" value="1"/>
</dbReference>
<dbReference type="EMBL" id="LKAQ01000001">
    <property type="protein sequence ID" value="OIQ51749.1"/>
    <property type="molecule type" value="Genomic_DNA"/>
</dbReference>
<dbReference type="AlphaFoldDB" id="A0A1J5MZ03"/>
<gene>
    <name evidence="1" type="ORF">BerOc1_00206</name>
</gene>
<organism evidence="1 2">
    <name type="scientific">Pseudodesulfovibrio hydrargyri</name>
    <dbReference type="NCBI Taxonomy" id="2125990"/>
    <lineage>
        <taxon>Bacteria</taxon>
        <taxon>Pseudomonadati</taxon>
        <taxon>Thermodesulfobacteriota</taxon>
        <taxon>Desulfovibrionia</taxon>
        <taxon>Desulfovibrionales</taxon>
        <taxon>Desulfovibrionaceae</taxon>
    </lineage>
</organism>
<dbReference type="RefSeq" id="WP_071543867.1">
    <property type="nucleotide sequence ID" value="NZ_LKAQ01000001.1"/>
</dbReference>
<dbReference type="OrthoDB" id="5450760at2"/>
<protein>
    <submittedName>
        <fullName evidence="1">Putative methyltransferase</fullName>
    </submittedName>
</protein>
<accession>A0A1J5MZ03</accession>
<dbReference type="InterPro" id="IPR019410">
    <property type="entry name" value="Methyltransf_16"/>
</dbReference>
<dbReference type="PANTHER" id="PTHR14614">
    <property type="entry name" value="HEPATOCELLULAR CARCINOMA-ASSOCIATED ANTIGEN"/>
    <property type="match status" value="1"/>
</dbReference>
<evidence type="ECO:0000313" key="2">
    <source>
        <dbReference type="Proteomes" id="UP000181901"/>
    </source>
</evidence>
<comment type="caution">
    <text evidence="1">The sequence shown here is derived from an EMBL/GenBank/DDBJ whole genome shotgun (WGS) entry which is preliminary data.</text>
</comment>
<dbReference type="GO" id="GO:0032259">
    <property type="term" value="P:methylation"/>
    <property type="evidence" value="ECO:0007669"/>
    <property type="project" value="UniProtKB-KW"/>
</dbReference>